<dbReference type="Gramene" id="OBART02G00130.1">
    <property type="protein sequence ID" value="OBART02G00130.1"/>
    <property type="gene ID" value="OBART02G00130"/>
</dbReference>
<keyword evidence="2" id="KW-1185">Reference proteome</keyword>
<proteinExistence type="predicted"/>
<evidence type="ECO:0000313" key="1">
    <source>
        <dbReference type="EnsemblPlants" id="OBART02G00130.1"/>
    </source>
</evidence>
<dbReference type="EnsemblPlants" id="OBART02G00130.1">
    <property type="protein sequence ID" value="OBART02G00130.1"/>
    <property type="gene ID" value="OBART02G00130"/>
</dbReference>
<dbReference type="Proteomes" id="UP000026960">
    <property type="component" value="Chromosome 2"/>
</dbReference>
<accession>A0A0D3EZG2</accession>
<reference evidence="1" key="2">
    <citation type="submission" date="2015-03" db="UniProtKB">
        <authorList>
            <consortium name="EnsemblPlants"/>
        </authorList>
    </citation>
    <scope>IDENTIFICATION</scope>
</reference>
<dbReference type="HOGENOM" id="CLU_1985234_0_0_1"/>
<name>A0A0D3EZG2_9ORYZ</name>
<dbReference type="PaxDb" id="65489-OBART02G00130.1"/>
<dbReference type="AlphaFoldDB" id="A0A0D3EZG2"/>
<reference evidence="1" key="1">
    <citation type="journal article" date="2009" name="Rice">
        <title>De Novo Next Generation Sequencing of Plant Genomes.</title>
        <authorList>
            <person name="Rounsley S."/>
            <person name="Marri P.R."/>
            <person name="Yu Y."/>
            <person name="He R."/>
            <person name="Sisneros N."/>
            <person name="Goicoechea J.L."/>
            <person name="Lee S.J."/>
            <person name="Angelova A."/>
            <person name="Kudrna D."/>
            <person name="Luo M."/>
            <person name="Affourtit J."/>
            <person name="Desany B."/>
            <person name="Knight J."/>
            <person name="Niazi F."/>
            <person name="Egholm M."/>
            <person name="Wing R.A."/>
        </authorList>
    </citation>
    <scope>NUCLEOTIDE SEQUENCE [LARGE SCALE GENOMIC DNA]</scope>
    <source>
        <strain evidence="1">cv. IRGC 105608</strain>
    </source>
</reference>
<sequence>MKDYSLLPTTIACKANRQAQVATRTTLQHHRIDRNSVIACVVAATRMRRDCRSQFHAAVTSEATIQLATLSGSAMAVDSSLRAALQCAAASWAPGSCLPYLFALLGLNLYFNLVPQFTGDGPSLNRNEGSIPSAAQSTVGTTIVKEQTEKET</sequence>
<evidence type="ECO:0000313" key="2">
    <source>
        <dbReference type="Proteomes" id="UP000026960"/>
    </source>
</evidence>
<protein>
    <submittedName>
        <fullName evidence="1">Uncharacterized protein</fullName>
    </submittedName>
</protein>
<organism evidence="1">
    <name type="scientific">Oryza barthii</name>
    <dbReference type="NCBI Taxonomy" id="65489"/>
    <lineage>
        <taxon>Eukaryota</taxon>
        <taxon>Viridiplantae</taxon>
        <taxon>Streptophyta</taxon>
        <taxon>Embryophyta</taxon>
        <taxon>Tracheophyta</taxon>
        <taxon>Spermatophyta</taxon>
        <taxon>Magnoliopsida</taxon>
        <taxon>Liliopsida</taxon>
        <taxon>Poales</taxon>
        <taxon>Poaceae</taxon>
        <taxon>BOP clade</taxon>
        <taxon>Oryzoideae</taxon>
        <taxon>Oryzeae</taxon>
        <taxon>Oryzinae</taxon>
        <taxon>Oryza</taxon>
    </lineage>
</organism>